<feature type="transmembrane region" description="Helical" evidence="8">
    <location>
        <begin position="362"/>
        <end position="383"/>
    </location>
</feature>
<dbReference type="EMBL" id="MGET01000048">
    <property type="protein sequence ID" value="OGL89185.1"/>
    <property type="molecule type" value="Genomic_DNA"/>
</dbReference>
<proteinExistence type="predicted"/>
<dbReference type="GO" id="GO:0005886">
    <property type="term" value="C:plasma membrane"/>
    <property type="evidence" value="ECO:0007669"/>
    <property type="project" value="UniProtKB-SubCell"/>
</dbReference>
<feature type="transmembrane region" description="Helical" evidence="8">
    <location>
        <begin position="329"/>
        <end position="350"/>
    </location>
</feature>
<evidence type="ECO:0000256" key="2">
    <source>
        <dbReference type="ARBA" id="ARBA00022475"/>
    </source>
</evidence>
<feature type="transmembrane region" description="Helical" evidence="8">
    <location>
        <begin position="76"/>
        <end position="97"/>
    </location>
</feature>
<dbReference type="GO" id="GO:0034204">
    <property type="term" value="P:lipid translocation"/>
    <property type="evidence" value="ECO:0007669"/>
    <property type="project" value="TreeGrafter"/>
</dbReference>
<keyword evidence="5" id="KW-0573">Peptidoglycan synthesis</keyword>
<organism evidence="9 10">
    <name type="scientific">Candidatus Uhrbacteria bacterium RIFCSPLOWO2_02_FULL_53_10</name>
    <dbReference type="NCBI Taxonomy" id="1802411"/>
    <lineage>
        <taxon>Bacteria</taxon>
        <taxon>Candidatus Uhriibacteriota</taxon>
    </lineage>
</organism>
<feature type="transmembrane region" description="Helical" evidence="8">
    <location>
        <begin position="295"/>
        <end position="317"/>
    </location>
</feature>
<gene>
    <name evidence="9" type="ORF">A3I45_01065</name>
</gene>
<dbReference type="PRINTS" id="PR01806">
    <property type="entry name" value="VIRFACTRMVIN"/>
</dbReference>
<dbReference type="InterPro" id="IPR051050">
    <property type="entry name" value="Lipid_II_flippase_MurJ/MviN"/>
</dbReference>
<feature type="transmembrane region" description="Helical" evidence="8">
    <location>
        <begin position="125"/>
        <end position="153"/>
    </location>
</feature>
<keyword evidence="3 8" id="KW-0812">Transmembrane</keyword>
<dbReference type="Proteomes" id="UP000177574">
    <property type="component" value="Unassembled WGS sequence"/>
</dbReference>
<feature type="transmembrane region" description="Helical" evidence="8">
    <location>
        <begin position="22"/>
        <end position="40"/>
    </location>
</feature>
<dbReference type="CDD" id="cd13123">
    <property type="entry name" value="MATE_MurJ_like"/>
    <property type="match status" value="1"/>
</dbReference>
<comment type="caution">
    <text evidence="9">The sequence shown here is derived from an EMBL/GenBank/DDBJ whole genome shotgun (WGS) entry which is preliminary data.</text>
</comment>
<dbReference type="AlphaFoldDB" id="A0A1F7VFD4"/>
<dbReference type="PANTHER" id="PTHR47019">
    <property type="entry name" value="LIPID II FLIPPASE MURJ"/>
    <property type="match status" value="1"/>
</dbReference>
<evidence type="ECO:0000256" key="6">
    <source>
        <dbReference type="ARBA" id="ARBA00022989"/>
    </source>
</evidence>
<evidence type="ECO:0000256" key="4">
    <source>
        <dbReference type="ARBA" id="ARBA00022960"/>
    </source>
</evidence>
<evidence type="ECO:0000313" key="10">
    <source>
        <dbReference type="Proteomes" id="UP000177574"/>
    </source>
</evidence>
<dbReference type="Pfam" id="PF03023">
    <property type="entry name" value="MurJ"/>
    <property type="match status" value="1"/>
</dbReference>
<evidence type="ECO:0000256" key="7">
    <source>
        <dbReference type="ARBA" id="ARBA00023136"/>
    </source>
</evidence>
<evidence type="ECO:0000313" key="9">
    <source>
        <dbReference type="EMBL" id="OGL89185.1"/>
    </source>
</evidence>
<sequence>MLLVAPGFDDATVELAVPLSRLLYLSTFFLGISSVFGGILQSFKRFTLYSIAPLLYNIGIIGGTLVAGYSSDNVMWVAWGVVLGALLHLMLQMVGAVHSGWRPRWGMAFKDADVRAMFGLMGPRVLGLAITQINLIVMTAIASVLSIGSVSIFHFANNIQYVPVGVIGVAFAIAVFPHLSDAANDNNQKVMARSVSQTTRSILFLIIPITVVMLLLRTQIVRVVLGAGVFGWNETIIAATMLGYFALSLFAQSLTPLYVRVFFANKNTVIPTLIALLTAFVNVAFALWWTPKFGVTGIAMAFSLSACVQCVLLWIALRVYVASLDELRLLRMLVTSVGAALVAGLMIQAVKELYGTFIPLRTFLAVVGQIFVAGGAGMTAYLVTAWAFKSEEYEWFVAAIRRKLFCKYAAVESGDEALDMTV</sequence>
<feature type="transmembrane region" description="Helical" evidence="8">
    <location>
        <begin position="47"/>
        <end position="70"/>
    </location>
</feature>
<feature type="transmembrane region" description="Helical" evidence="8">
    <location>
        <begin position="269"/>
        <end position="289"/>
    </location>
</feature>
<keyword evidence="4" id="KW-0133">Cell shape</keyword>
<dbReference type="GO" id="GO:0015648">
    <property type="term" value="F:lipid-linked peptidoglycan transporter activity"/>
    <property type="evidence" value="ECO:0007669"/>
    <property type="project" value="TreeGrafter"/>
</dbReference>
<dbReference type="GO" id="GO:0008360">
    <property type="term" value="P:regulation of cell shape"/>
    <property type="evidence" value="ECO:0007669"/>
    <property type="project" value="UniProtKB-KW"/>
</dbReference>
<keyword evidence="6 8" id="KW-1133">Transmembrane helix</keyword>
<keyword evidence="2" id="KW-1003">Cell membrane</keyword>
<name>A0A1F7VFD4_9BACT</name>
<feature type="transmembrane region" description="Helical" evidence="8">
    <location>
        <begin position="236"/>
        <end position="257"/>
    </location>
</feature>
<feature type="transmembrane region" description="Helical" evidence="8">
    <location>
        <begin position="201"/>
        <end position="224"/>
    </location>
</feature>
<comment type="subcellular location">
    <subcellularLocation>
        <location evidence="1">Cell membrane</location>
        <topology evidence="1">Multi-pass membrane protein</topology>
    </subcellularLocation>
</comment>
<dbReference type="GO" id="GO:0009252">
    <property type="term" value="P:peptidoglycan biosynthetic process"/>
    <property type="evidence" value="ECO:0007669"/>
    <property type="project" value="UniProtKB-KW"/>
</dbReference>
<dbReference type="NCBIfam" id="TIGR01695">
    <property type="entry name" value="murJ_mviN"/>
    <property type="match status" value="1"/>
</dbReference>
<evidence type="ECO:0000256" key="8">
    <source>
        <dbReference type="SAM" id="Phobius"/>
    </source>
</evidence>
<feature type="transmembrane region" description="Helical" evidence="8">
    <location>
        <begin position="159"/>
        <end position="180"/>
    </location>
</feature>
<dbReference type="InterPro" id="IPR004268">
    <property type="entry name" value="MurJ"/>
</dbReference>
<evidence type="ECO:0000256" key="5">
    <source>
        <dbReference type="ARBA" id="ARBA00022984"/>
    </source>
</evidence>
<accession>A0A1F7VFD4</accession>
<reference evidence="9 10" key="1">
    <citation type="journal article" date="2016" name="Nat. Commun.">
        <title>Thousands of microbial genomes shed light on interconnected biogeochemical processes in an aquifer system.</title>
        <authorList>
            <person name="Anantharaman K."/>
            <person name="Brown C.T."/>
            <person name="Hug L.A."/>
            <person name="Sharon I."/>
            <person name="Castelle C.J."/>
            <person name="Probst A.J."/>
            <person name="Thomas B.C."/>
            <person name="Singh A."/>
            <person name="Wilkins M.J."/>
            <person name="Karaoz U."/>
            <person name="Brodie E.L."/>
            <person name="Williams K.H."/>
            <person name="Hubbard S.S."/>
            <person name="Banfield J.F."/>
        </authorList>
    </citation>
    <scope>NUCLEOTIDE SEQUENCE [LARGE SCALE GENOMIC DNA]</scope>
</reference>
<evidence type="ECO:0000256" key="3">
    <source>
        <dbReference type="ARBA" id="ARBA00022692"/>
    </source>
</evidence>
<keyword evidence="7 8" id="KW-0472">Membrane</keyword>
<evidence type="ECO:0000256" key="1">
    <source>
        <dbReference type="ARBA" id="ARBA00004651"/>
    </source>
</evidence>
<protein>
    <submittedName>
        <fullName evidence="9">Murein biosynthesis integral membrane protein MurJ</fullName>
    </submittedName>
</protein>
<dbReference type="PANTHER" id="PTHR47019:SF1">
    <property type="entry name" value="LIPID II FLIPPASE MURJ"/>
    <property type="match status" value="1"/>
</dbReference>